<protein>
    <submittedName>
        <fullName evidence="1">Site-specific integrase</fullName>
    </submittedName>
</protein>
<dbReference type="Proteomes" id="UP000306319">
    <property type="component" value="Unassembled WGS sequence"/>
</dbReference>
<accession>A0AC61RJV8</accession>
<proteinExistence type="predicted"/>
<keyword evidence="2" id="KW-1185">Reference proteome</keyword>
<evidence type="ECO:0000313" key="2">
    <source>
        <dbReference type="Proteomes" id="UP000306319"/>
    </source>
</evidence>
<organism evidence="1 2">
    <name type="scientific">Lepagella muris</name>
    <dbReference type="NCBI Taxonomy" id="3032870"/>
    <lineage>
        <taxon>Bacteria</taxon>
        <taxon>Pseudomonadati</taxon>
        <taxon>Bacteroidota</taxon>
        <taxon>Bacteroidia</taxon>
        <taxon>Bacteroidales</taxon>
        <taxon>Muribaculaceae</taxon>
        <taxon>Lepagella</taxon>
    </lineage>
</organism>
<name>A0AC61RJV8_9BACT</name>
<comment type="caution">
    <text evidence="1">The sequence shown here is derived from an EMBL/GenBank/DDBJ whole genome shotgun (WGS) entry which is preliminary data.</text>
</comment>
<gene>
    <name evidence="1" type="ORF">E5331_03575</name>
</gene>
<evidence type="ECO:0000313" key="1">
    <source>
        <dbReference type="EMBL" id="TGY80327.1"/>
    </source>
</evidence>
<reference evidence="1" key="1">
    <citation type="submission" date="2019-04" db="EMBL/GenBank/DDBJ databases">
        <title>Microbes associate with the intestines of laboratory mice.</title>
        <authorList>
            <person name="Navarre W."/>
            <person name="Wong E."/>
            <person name="Huang K."/>
            <person name="Tropini C."/>
            <person name="Ng K."/>
            <person name="Yu B."/>
        </authorList>
    </citation>
    <scope>NUCLEOTIDE SEQUENCE</scope>
    <source>
        <strain evidence="1">NM04_E33</strain>
    </source>
</reference>
<sequence>MNTCTKVFLRKKEISGDRISLYLDFYPPIRNPHTNRLSRREGLGIYLYGHPANAREREFNASMMEKAEAIRCRRFEQLLNEQFGFLDKEKLRIDFLEYFRKKCFKKYQKWKIVYQHFYDFCEGKCTVGEINEDFCKKFQAYLLKGGRRDGRKSKLAHNSIAGYWSTFRTLLKEAYQEKLLRENINDFLEKIEWKDTKIEFLSLDEVKKLAATPCKHEVLRRASLFSCMTGLRISDIQQLRWEHIVKTEDGYVMRIRTEKTDEEATLPISEEALAFCGEREEGLVFKTLKRSMINYPLRAWIKEAGINRRITFHCFRHTYATLQMAMSSNPYVVSQALTHKNLETTLRYTHEVPTALLETLGKIKIKPK</sequence>
<dbReference type="EMBL" id="SRYB01000003">
    <property type="protein sequence ID" value="TGY80327.1"/>
    <property type="molecule type" value="Genomic_DNA"/>
</dbReference>